<keyword evidence="3" id="KW-1003">Cell membrane</keyword>
<feature type="transmembrane region" description="Helical" evidence="7">
    <location>
        <begin position="250"/>
        <end position="269"/>
    </location>
</feature>
<evidence type="ECO:0000256" key="7">
    <source>
        <dbReference type="RuleBase" id="RU363032"/>
    </source>
</evidence>
<proteinExistence type="inferred from homology"/>
<evidence type="ECO:0000256" key="3">
    <source>
        <dbReference type="ARBA" id="ARBA00022475"/>
    </source>
</evidence>
<dbReference type="PANTHER" id="PTHR43163:SF6">
    <property type="entry name" value="DIPEPTIDE TRANSPORT SYSTEM PERMEASE PROTEIN DPPB-RELATED"/>
    <property type="match status" value="1"/>
</dbReference>
<evidence type="ECO:0000259" key="8">
    <source>
        <dbReference type="PROSITE" id="PS50928"/>
    </source>
</evidence>
<keyword evidence="4 7" id="KW-0812">Transmembrane</keyword>
<dbReference type="OrthoDB" id="9778910at2"/>
<dbReference type="InterPro" id="IPR045621">
    <property type="entry name" value="BPD_transp_1_N"/>
</dbReference>
<accession>A0A1H0VZH1</accession>
<keyword evidence="6 7" id="KW-0472">Membrane</keyword>
<dbReference type="GO" id="GO:0055085">
    <property type="term" value="P:transmembrane transport"/>
    <property type="evidence" value="ECO:0007669"/>
    <property type="project" value="InterPro"/>
</dbReference>
<gene>
    <name evidence="9" type="ORF">SAMN05660330_04336</name>
</gene>
<evidence type="ECO:0000256" key="2">
    <source>
        <dbReference type="ARBA" id="ARBA00022448"/>
    </source>
</evidence>
<evidence type="ECO:0000256" key="1">
    <source>
        <dbReference type="ARBA" id="ARBA00004651"/>
    </source>
</evidence>
<reference evidence="9 10" key="1">
    <citation type="submission" date="2016-10" db="EMBL/GenBank/DDBJ databases">
        <authorList>
            <person name="de Groot N.N."/>
        </authorList>
    </citation>
    <scope>NUCLEOTIDE SEQUENCE [LARGE SCALE GENOMIC DNA]</scope>
    <source>
        <strain evidence="9 10">DSM 12130</strain>
    </source>
</reference>
<dbReference type="InterPro" id="IPR035906">
    <property type="entry name" value="MetI-like_sf"/>
</dbReference>
<dbReference type="RefSeq" id="WP_092226284.1">
    <property type="nucleotide sequence ID" value="NZ_FNJI01000080.1"/>
</dbReference>
<keyword evidence="5 7" id="KW-1133">Transmembrane helix</keyword>
<feature type="transmembrane region" description="Helical" evidence="7">
    <location>
        <begin position="145"/>
        <end position="169"/>
    </location>
</feature>
<comment type="similarity">
    <text evidence="7">Belongs to the binding-protein-dependent transport system permease family.</text>
</comment>
<evidence type="ECO:0000256" key="6">
    <source>
        <dbReference type="ARBA" id="ARBA00023136"/>
    </source>
</evidence>
<sequence length="318" mass="34417">MNMILKMVFKRIALGLLTLLVISVLIFVGVEALPGDLAEAILGQNASPETVAAFRQELKLDLPAHVRYFAWLGGFLTGDLGNSLANGRPIAELIGWRFANSIFLASAAAVVSVPVSVVLGLLAALKRNTLFDKIISMSTLSTISFPEFFVAYILIALFSVKLVLFPSISSLNDHMTFVEKIYTITLPCLTLVLVVAAHMMRQTRAAIINILSSPFIEMARLKGLKQSRIIVLHAFPNALSPVINVIALNLAYLVVGVVIVEVVFVYPGLGQLLVDSVAKRDIPVVQASGLIFAATYIGVNILADVLSIISNPRLRNPR</sequence>
<comment type="subcellular location">
    <subcellularLocation>
        <location evidence="1 7">Cell membrane</location>
        <topology evidence="1 7">Multi-pass membrane protein</topology>
    </subcellularLocation>
</comment>
<dbReference type="EMBL" id="FNJI01000080">
    <property type="protein sequence ID" value="SDP83887.1"/>
    <property type="molecule type" value="Genomic_DNA"/>
</dbReference>
<dbReference type="PROSITE" id="PS50928">
    <property type="entry name" value="ABC_TM1"/>
    <property type="match status" value="1"/>
</dbReference>
<dbReference type="Pfam" id="PF19300">
    <property type="entry name" value="BPD_transp_1_N"/>
    <property type="match status" value="1"/>
</dbReference>
<feature type="transmembrane region" description="Helical" evidence="7">
    <location>
        <begin position="181"/>
        <end position="200"/>
    </location>
</feature>
<evidence type="ECO:0000256" key="4">
    <source>
        <dbReference type="ARBA" id="ARBA00022692"/>
    </source>
</evidence>
<dbReference type="InterPro" id="IPR000515">
    <property type="entry name" value="MetI-like"/>
</dbReference>
<dbReference type="CDD" id="cd06261">
    <property type="entry name" value="TM_PBP2"/>
    <property type="match status" value="1"/>
</dbReference>
<keyword evidence="10" id="KW-1185">Reference proteome</keyword>
<dbReference type="PANTHER" id="PTHR43163">
    <property type="entry name" value="DIPEPTIDE TRANSPORT SYSTEM PERMEASE PROTEIN DPPB-RELATED"/>
    <property type="match status" value="1"/>
</dbReference>
<dbReference type="Proteomes" id="UP000199073">
    <property type="component" value="Unassembled WGS sequence"/>
</dbReference>
<dbReference type="GO" id="GO:0005886">
    <property type="term" value="C:plasma membrane"/>
    <property type="evidence" value="ECO:0007669"/>
    <property type="project" value="UniProtKB-SubCell"/>
</dbReference>
<name>A0A1H0VZH1_9BACT</name>
<dbReference type="STRING" id="91360.SAMN05660330_04336"/>
<dbReference type="SUPFAM" id="SSF161098">
    <property type="entry name" value="MetI-like"/>
    <property type="match status" value="1"/>
</dbReference>
<feature type="transmembrane region" description="Helical" evidence="7">
    <location>
        <begin position="102"/>
        <end position="125"/>
    </location>
</feature>
<dbReference type="Pfam" id="PF00528">
    <property type="entry name" value="BPD_transp_1"/>
    <property type="match status" value="1"/>
</dbReference>
<feature type="domain" description="ABC transmembrane type-1" evidence="8">
    <location>
        <begin position="98"/>
        <end position="303"/>
    </location>
</feature>
<dbReference type="AlphaFoldDB" id="A0A1H0VZH1"/>
<evidence type="ECO:0000256" key="5">
    <source>
        <dbReference type="ARBA" id="ARBA00022989"/>
    </source>
</evidence>
<protein>
    <submittedName>
        <fullName evidence="9">Peptide/nickel transport system permease protein</fullName>
    </submittedName>
</protein>
<evidence type="ECO:0000313" key="9">
    <source>
        <dbReference type="EMBL" id="SDP83887.1"/>
    </source>
</evidence>
<organism evidence="9 10">
    <name type="scientific">Desulforhopalus singaporensis</name>
    <dbReference type="NCBI Taxonomy" id="91360"/>
    <lineage>
        <taxon>Bacteria</taxon>
        <taxon>Pseudomonadati</taxon>
        <taxon>Thermodesulfobacteriota</taxon>
        <taxon>Desulfobulbia</taxon>
        <taxon>Desulfobulbales</taxon>
        <taxon>Desulfocapsaceae</taxon>
        <taxon>Desulforhopalus</taxon>
    </lineage>
</organism>
<keyword evidence="2 7" id="KW-0813">Transport</keyword>
<dbReference type="Gene3D" id="1.10.3720.10">
    <property type="entry name" value="MetI-like"/>
    <property type="match status" value="1"/>
</dbReference>
<evidence type="ECO:0000313" key="10">
    <source>
        <dbReference type="Proteomes" id="UP000199073"/>
    </source>
</evidence>
<feature type="transmembrane region" description="Helical" evidence="7">
    <location>
        <begin position="289"/>
        <end position="309"/>
    </location>
</feature>